<dbReference type="InterPro" id="IPR002823">
    <property type="entry name" value="DUF112_TM"/>
</dbReference>
<feature type="transmembrane region" description="Helical" evidence="1">
    <location>
        <begin position="317"/>
        <end position="341"/>
    </location>
</feature>
<dbReference type="AlphaFoldDB" id="A0A7T6ZE41"/>
<evidence type="ECO:0000259" key="2">
    <source>
        <dbReference type="Pfam" id="PF01970"/>
    </source>
</evidence>
<evidence type="ECO:0000256" key="1">
    <source>
        <dbReference type="SAM" id="Phobius"/>
    </source>
</evidence>
<dbReference type="PANTHER" id="PTHR35342">
    <property type="entry name" value="TRICARBOXYLIC TRANSPORT PROTEIN"/>
    <property type="match status" value="1"/>
</dbReference>
<evidence type="ECO:0000313" key="4">
    <source>
        <dbReference type="Proteomes" id="UP000595349"/>
    </source>
</evidence>
<feature type="transmembrane region" description="Helical" evidence="1">
    <location>
        <begin position="388"/>
        <end position="406"/>
    </location>
</feature>
<sequence>MFMDLFMQGLANVLEWQMLLILIVGAALGIAIGSLPGLTATMGVALLVPVTYGMDPAAGILLLVSLYFGAIYGGSITAILLRTPGTPAAAATALDGYEMTKRGLGQKGLLVAVYSSATGAVVSVTILIFLSPVLANFALNFSAPETFALALFGLSIISSVAGESMLKGLIAGVAGLLVATIGLDPMDGFARFTFDNVQLLNGVDFIPVMIGLFAAAQAFKMMEDIFSKEQINLTIEKSKLKWKEFKSLIITMLRSSAIGTGIGMIPGAGGDISAFVAYNEAKRFSKKPEEFGKGAMEGVAAPESANTGTSGGSMIPLLTLGIPGDAVTAVMLGSLMVAGLQPGPLLFVENADVVYTIFVGMIVATILILIYGLIGIRHFVKILLIPKPIMATFILVLCVVGSYSIGNNFFDVWVMFVAGVIGYFMIRYGYPASPVILALILGPLMESNLRRSLVMSGGSYDVFFTRPITAILLSLAVLTLFSPLIRAWYVKRRVNGDNNKDMNA</sequence>
<feature type="transmembrane region" description="Helical" evidence="1">
    <location>
        <begin position="109"/>
        <end position="131"/>
    </location>
</feature>
<protein>
    <submittedName>
        <fullName evidence="3">Tripartite tricarboxylate transporter permease</fullName>
    </submittedName>
</protein>
<dbReference type="PANTHER" id="PTHR35342:SF5">
    <property type="entry name" value="TRICARBOXYLIC TRANSPORT PROTEIN"/>
    <property type="match status" value="1"/>
</dbReference>
<feature type="transmembrane region" description="Helical" evidence="1">
    <location>
        <begin position="412"/>
        <end position="442"/>
    </location>
</feature>
<feature type="transmembrane region" description="Helical" evidence="1">
    <location>
        <begin position="169"/>
        <end position="186"/>
    </location>
</feature>
<organism evidence="3 4">
    <name type="scientific">Salicibibacter cibi</name>
    <dbReference type="NCBI Taxonomy" id="2743001"/>
    <lineage>
        <taxon>Bacteria</taxon>
        <taxon>Bacillati</taxon>
        <taxon>Bacillota</taxon>
        <taxon>Bacilli</taxon>
        <taxon>Bacillales</taxon>
        <taxon>Bacillaceae</taxon>
        <taxon>Salicibibacter</taxon>
    </lineage>
</organism>
<feature type="transmembrane region" description="Helical" evidence="1">
    <location>
        <begin position="353"/>
        <end position="376"/>
    </location>
</feature>
<dbReference type="Proteomes" id="UP000595349">
    <property type="component" value="Chromosome"/>
</dbReference>
<accession>A0A7T6ZE41</accession>
<dbReference type="KEGG" id="scib:HUG20_02205"/>
<feature type="transmembrane region" description="Helical" evidence="1">
    <location>
        <begin position="463"/>
        <end position="485"/>
    </location>
</feature>
<gene>
    <name evidence="3" type="ORF">HUG20_02205</name>
</gene>
<keyword evidence="1" id="KW-1133">Transmembrane helix</keyword>
<proteinExistence type="predicted"/>
<feature type="transmembrane region" description="Helical" evidence="1">
    <location>
        <begin position="20"/>
        <end position="48"/>
    </location>
</feature>
<feature type="transmembrane region" description="Helical" evidence="1">
    <location>
        <begin position="137"/>
        <end position="157"/>
    </location>
</feature>
<name>A0A7T6ZE41_9BACI</name>
<dbReference type="Pfam" id="PF01970">
    <property type="entry name" value="TctA"/>
    <property type="match status" value="1"/>
</dbReference>
<reference evidence="3 4" key="1">
    <citation type="submission" date="2020-06" db="EMBL/GenBank/DDBJ databases">
        <title>Genomic analysis of Salicibibacter sp. NKC21-4.</title>
        <authorList>
            <person name="Oh Y.J."/>
        </authorList>
    </citation>
    <scope>NUCLEOTIDE SEQUENCE [LARGE SCALE GENOMIC DNA]</scope>
    <source>
        <strain evidence="3 4">NKC21-4</strain>
    </source>
</reference>
<evidence type="ECO:0000313" key="3">
    <source>
        <dbReference type="EMBL" id="QQK81823.1"/>
    </source>
</evidence>
<keyword evidence="1" id="KW-0472">Membrane</keyword>
<keyword evidence="4" id="KW-1185">Reference proteome</keyword>
<keyword evidence="1" id="KW-0812">Transmembrane</keyword>
<feature type="transmembrane region" description="Helical" evidence="1">
    <location>
        <begin position="60"/>
        <end position="81"/>
    </location>
</feature>
<feature type="domain" description="DUF112" evidence="2">
    <location>
        <begin position="19"/>
        <end position="437"/>
    </location>
</feature>
<feature type="transmembrane region" description="Helical" evidence="1">
    <location>
        <begin position="198"/>
        <end position="219"/>
    </location>
</feature>
<dbReference type="EMBL" id="CP054706">
    <property type="protein sequence ID" value="QQK81823.1"/>
    <property type="molecule type" value="Genomic_DNA"/>
</dbReference>